<keyword evidence="9" id="KW-1185">Reference proteome</keyword>
<organism evidence="8 9">
    <name type="scientific">Luteibacter yeojuensis</name>
    <dbReference type="NCBI Taxonomy" id="345309"/>
    <lineage>
        <taxon>Bacteria</taxon>
        <taxon>Pseudomonadati</taxon>
        <taxon>Pseudomonadota</taxon>
        <taxon>Gammaproteobacteria</taxon>
        <taxon>Lysobacterales</taxon>
        <taxon>Rhodanobacteraceae</taxon>
        <taxon>Luteibacter</taxon>
    </lineage>
</organism>
<name>A0A7X5QWI9_9GAMM</name>
<dbReference type="GO" id="GO:0009289">
    <property type="term" value="C:pilus"/>
    <property type="evidence" value="ECO:0007669"/>
    <property type="project" value="UniProtKB-SubCell"/>
</dbReference>
<evidence type="ECO:0000256" key="1">
    <source>
        <dbReference type="ARBA" id="ARBA00004561"/>
    </source>
</evidence>
<dbReference type="Pfam" id="PF00419">
    <property type="entry name" value="Fimbrial"/>
    <property type="match status" value="1"/>
</dbReference>
<keyword evidence="4" id="KW-0281">Fimbrium</keyword>
<dbReference type="Gene3D" id="2.60.40.3310">
    <property type="match status" value="1"/>
</dbReference>
<evidence type="ECO:0000313" key="8">
    <source>
        <dbReference type="EMBL" id="NID16691.1"/>
    </source>
</evidence>
<protein>
    <submittedName>
        <fullName evidence="8">Fimbrial protein</fullName>
    </submittedName>
</protein>
<feature type="domain" description="MrkD-like receptor binding" evidence="7">
    <location>
        <begin position="35"/>
        <end position="157"/>
    </location>
</feature>
<evidence type="ECO:0000256" key="5">
    <source>
        <dbReference type="SAM" id="SignalP"/>
    </source>
</evidence>
<dbReference type="InterPro" id="IPR036937">
    <property type="entry name" value="Adhesion_dom_fimbrial_sf"/>
</dbReference>
<dbReference type="PANTHER" id="PTHR33420:SF3">
    <property type="entry name" value="FIMBRIAL SUBUNIT ELFA"/>
    <property type="match status" value="1"/>
</dbReference>
<dbReference type="PANTHER" id="PTHR33420">
    <property type="entry name" value="FIMBRIAL SUBUNIT ELFA-RELATED"/>
    <property type="match status" value="1"/>
</dbReference>
<evidence type="ECO:0000259" key="7">
    <source>
        <dbReference type="Pfam" id="PF22003"/>
    </source>
</evidence>
<reference evidence="8 9" key="1">
    <citation type="journal article" date="2006" name="Int. J. Syst. Evol. Microbiol.">
        <title>Dyella yeojuensis sp. nov., isolated from greenhouse soil in Korea.</title>
        <authorList>
            <person name="Kim B.Y."/>
            <person name="Weon H.Y."/>
            <person name="Lee K.H."/>
            <person name="Seok S.J."/>
            <person name="Kwon S.W."/>
            <person name="Go S.J."/>
            <person name="Stackebrandt E."/>
        </authorList>
    </citation>
    <scope>NUCLEOTIDE SEQUENCE [LARGE SCALE GENOMIC DNA]</scope>
    <source>
        <strain evidence="8 9">DSM 17673</strain>
    </source>
</reference>
<feature type="signal peptide" evidence="5">
    <location>
        <begin position="1"/>
        <end position="18"/>
    </location>
</feature>
<dbReference type="InterPro" id="IPR054160">
    <property type="entry name" value="MrkD_recept-bd"/>
</dbReference>
<dbReference type="Pfam" id="PF22003">
    <property type="entry name" value="MrkDrd"/>
    <property type="match status" value="1"/>
</dbReference>
<comment type="subcellular location">
    <subcellularLocation>
        <location evidence="1">Fimbrium</location>
    </subcellularLocation>
</comment>
<dbReference type="EMBL" id="JAAQTL010000001">
    <property type="protein sequence ID" value="NID16691.1"/>
    <property type="molecule type" value="Genomic_DNA"/>
</dbReference>
<dbReference type="Gene3D" id="2.60.40.1090">
    <property type="entry name" value="Fimbrial-type adhesion domain"/>
    <property type="match status" value="1"/>
</dbReference>
<evidence type="ECO:0000256" key="2">
    <source>
        <dbReference type="ARBA" id="ARBA00006671"/>
    </source>
</evidence>
<keyword evidence="3 5" id="KW-0732">Signal</keyword>
<dbReference type="RefSeq" id="WP_166700317.1">
    <property type="nucleotide sequence ID" value="NZ_JAAQTL010000001.1"/>
</dbReference>
<dbReference type="AlphaFoldDB" id="A0A7X5QWI9"/>
<dbReference type="InterPro" id="IPR000259">
    <property type="entry name" value="Adhesion_dom_fimbrial"/>
</dbReference>
<dbReference type="GO" id="GO:0043709">
    <property type="term" value="P:cell adhesion involved in single-species biofilm formation"/>
    <property type="evidence" value="ECO:0007669"/>
    <property type="project" value="TreeGrafter"/>
</dbReference>
<feature type="chain" id="PRO_5031567084" evidence="5">
    <location>
        <begin position="19"/>
        <end position="314"/>
    </location>
</feature>
<proteinExistence type="inferred from homology"/>
<comment type="similarity">
    <text evidence="2">Belongs to the fimbrial protein family.</text>
</comment>
<evidence type="ECO:0000259" key="6">
    <source>
        <dbReference type="Pfam" id="PF00419"/>
    </source>
</evidence>
<accession>A0A7X5QWI9</accession>
<evidence type="ECO:0000313" key="9">
    <source>
        <dbReference type="Proteomes" id="UP000518878"/>
    </source>
</evidence>
<evidence type="ECO:0000256" key="3">
    <source>
        <dbReference type="ARBA" id="ARBA00022729"/>
    </source>
</evidence>
<comment type="caution">
    <text evidence="8">The sequence shown here is derived from an EMBL/GenBank/DDBJ whole genome shotgun (WGS) entry which is preliminary data.</text>
</comment>
<dbReference type="InterPro" id="IPR008966">
    <property type="entry name" value="Adhesion_dom_sf"/>
</dbReference>
<gene>
    <name evidence="8" type="ORF">HBF32_14555</name>
</gene>
<sequence length="314" mass="33620">MPRSLVLLLLLLPGPACATFPLCKLPPAQNGPQQVSFGIVRVPADAPLGAILARRVTSPWTPSYGYLCKKYTSTFTLGLFGGTALGEGTHATNLPGVGIRIRFHHNGEWVVLPYVRSHDHGLFKPVQLVLINAHFSVELVKTGAIVRGGNLSQGILAQAGFDNRPLVQLALLDARVEPQRPTCAFLSRQLVFDLGKVDGGVLRSEGHSRWATQQLVSTGCSNVTEMLMTFTGAADEADPSLFKLNGGDAAKGVAVEMRSDHPDTQAIPNSSVPMVLPAWSEGRSHGFRARYRTTGGSLMPGSANTSITVNVTYR</sequence>
<evidence type="ECO:0000256" key="4">
    <source>
        <dbReference type="ARBA" id="ARBA00023263"/>
    </source>
</evidence>
<dbReference type="InterPro" id="IPR050263">
    <property type="entry name" value="Bact_Fimbrial_Adh_Pro"/>
</dbReference>
<dbReference type="Proteomes" id="UP000518878">
    <property type="component" value="Unassembled WGS sequence"/>
</dbReference>
<feature type="domain" description="Fimbrial-type adhesion" evidence="6">
    <location>
        <begin position="180"/>
        <end position="313"/>
    </location>
</feature>
<dbReference type="SUPFAM" id="SSF49401">
    <property type="entry name" value="Bacterial adhesins"/>
    <property type="match status" value="1"/>
</dbReference>